<name>A0A6N2KYP4_SALVM</name>
<protein>
    <submittedName>
        <fullName evidence="1">Uncharacterized protein</fullName>
    </submittedName>
</protein>
<sequence length="73" mass="8205">MGEIEQIINFRVESQEDFCSGVFYNLAFSSTWLLIKPLGKPFLFLQKITYPAGGGSTAINHRPHFNIQGSVSR</sequence>
<gene>
    <name evidence="1" type="ORF">SVIM_LOCUS149408</name>
</gene>
<dbReference type="EMBL" id="CAADRP010000890">
    <property type="protein sequence ID" value="VFU33077.1"/>
    <property type="molecule type" value="Genomic_DNA"/>
</dbReference>
<proteinExistence type="predicted"/>
<accession>A0A6N2KYP4</accession>
<dbReference type="AlphaFoldDB" id="A0A6N2KYP4"/>
<evidence type="ECO:0000313" key="1">
    <source>
        <dbReference type="EMBL" id="VFU33077.1"/>
    </source>
</evidence>
<reference evidence="1" key="1">
    <citation type="submission" date="2019-03" db="EMBL/GenBank/DDBJ databases">
        <authorList>
            <person name="Mank J."/>
            <person name="Almeida P."/>
        </authorList>
    </citation>
    <scope>NUCLEOTIDE SEQUENCE</scope>
    <source>
        <strain evidence="1">78183</strain>
    </source>
</reference>
<organism evidence="1">
    <name type="scientific">Salix viminalis</name>
    <name type="common">Common osier</name>
    <name type="synonym">Basket willow</name>
    <dbReference type="NCBI Taxonomy" id="40686"/>
    <lineage>
        <taxon>Eukaryota</taxon>
        <taxon>Viridiplantae</taxon>
        <taxon>Streptophyta</taxon>
        <taxon>Embryophyta</taxon>
        <taxon>Tracheophyta</taxon>
        <taxon>Spermatophyta</taxon>
        <taxon>Magnoliopsida</taxon>
        <taxon>eudicotyledons</taxon>
        <taxon>Gunneridae</taxon>
        <taxon>Pentapetalae</taxon>
        <taxon>rosids</taxon>
        <taxon>fabids</taxon>
        <taxon>Malpighiales</taxon>
        <taxon>Salicaceae</taxon>
        <taxon>Saliceae</taxon>
        <taxon>Salix</taxon>
    </lineage>
</organism>